<reference evidence="2" key="1">
    <citation type="journal article" date="2017" name="Virol. J.">
        <title>The proposed new species, cacao red vein virus, and three previously recognized badnavirus species are associated with cacao swollen shoot disease.</title>
        <authorList>
            <person name="Chingandu N."/>
            <person name="Kouakou K."/>
            <person name="Aka R."/>
            <person name="Ameyaw G."/>
            <person name="Gutierrez O.A."/>
            <person name="Herrmann H.W."/>
            <person name="Brown J.K."/>
        </authorList>
    </citation>
    <scope>NUCLEOTIDE SEQUENCE</scope>
    <source>
        <strain evidence="2">CI44</strain>
    </source>
</reference>
<accession>A0A240FXI3</accession>
<proteinExistence type="predicted"/>
<protein>
    <submittedName>
        <fullName evidence="2">ORFX</fullName>
    </submittedName>
</protein>
<organism evidence="2">
    <name type="scientific">Cacao swollen shoot virus</name>
    <dbReference type="NCBI Taxonomy" id="31559"/>
    <lineage>
        <taxon>Viruses</taxon>
        <taxon>Riboviria</taxon>
        <taxon>Pararnavirae</taxon>
        <taxon>Artverviricota</taxon>
        <taxon>Revtraviricetes</taxon>
        <taxon>Ortervirales</taxon>
        <taxon>Caulimoviridae</taxon>
        <taxon>Badnavirus</taxon>
        <taxon>Badnavirus etainflatheobromae</taxon>
    </lineage>
</organism>
<sequence length="68" mass="8140">MSQSGIRRKKKMNTILTYIWLICRRKKISGKKSPPLYKRKGNWNTHGGGHRRRQRSLRLLTTHHRSTQ</sequence>
<dbReference type="SMR" id="A0A240FXI3"/>
<evidence type="ECO:0000313" key="2">
    <source>
        <dbReference type="EMBL" id="ASG91849.1"/>
    </source>
</evidence>
<dbReference type="EMBL" id="KX592574">
    <property type="protein sequence ID" value="ASG91849.1"/>
    <property type="molecule type" value="Genomic_DNA"/>
</dbReference>
<feature type="compositionally biased region" description="Basic residues" evidence="1">
    <location>
        <begin position="48"/>
        <end position="68"/>
    </location>
</feature>
<name>A0A240FXI3_9VIRU</name>
<feature type="region of interest" description="Disordered" evidence="1">
    <location>
        <begin position="31"/>
        <end position="68"/>
    </location>
</feature>
<evidence type="ECO:0000256" key="1">
    <source>
        <dbReference type="SAM" id="MobiDB-lite"/>
    </source>
</evidence>